<dbReference type="InParanoid" id="E9HCM5"/>
<accession>E9HCM5</accession>
<keyword evidence="2" id="KW-1185">Reference proteome</keyword>
<dbReference type="PANTHER" id="PTHR45985:SF8">
    <property type="entry name" value="CHITIN DEACETYLASE-LIKE 9, ISOFORM A"/>
    <property type="match status" value="1"/>
</dbReference>
<evidence type="ECO:0000313" key="1">
    <source>
        <dbReference type="EMBL" id="EFX70502.1"/>
    </source>
</evidence>
<dbReference type="PhylomeDB" id="E9HCM5"/>
<dbReference type="HOGENOM" id="CLU_1983829_0_0_1"/>
<dbReference type="Proteomes" id="UP000000305">
    <property type="component" value="Unassembled WGS sequence"/>
</dbReference>
<dbReference type="KEGG" id="dpx:DAPPUDRAFT_328054"/>
<dbReference type="AlphaFoldDB" id="E9HCM5"/>
<gene>
    <name evidence="1" type="ORF">DAPPUDRAFT_328054</name>
</gene>
<protein>
    <submittedName>
        <fullName evidence="1">Uncharacterized protein</fullName>
    </submittedName>
</protein>
<organism evidence="1 2">
    <name type="scientific">Daphnia pulex</name>
    <name type="common">Water flea</name>
    <dbReference type="NCBI Taxonomy" id="6669"/>
    <lineage>
        <taxon>Eukaryota</taxon>
        <taxon>Metazoa</taxon>
        <taxon>Ecdysozoa</taxon>
        <taxon>Arthropoda</taxon>
        <taxon>Crustacea</taxon>
        <taxon>Branchiopoda</taxon>
        <taxon>Diplostraca</taxon>
        <taxon>Cladocera</taxon>
        <taxon>Anomopoda</taxon>
        <taxon>Daphniidae</taxon>
        <taxon>Daphnia</taxon>
    </lineage>
</organism>
<proteinExistence type="predicted"/>
<dbReference type="OrthoDB" id="504708at2759"/>
<dbReference type="Gene3D" id="3.20.20.370">
    <property type="entry name" value="Glycoside hydrolase/deacetylase"/>
    <property type="match status" value="1"/>
</dbReference>
<dbReference type="PANTHER" id="PTHR45985">
    <property type="match status" value="1"/>
</dbReference>
<reference evidence="1 2" key="1">
    <citation type="journal article" date="2011" name="Science">
        <title>The ecoresponsive genome of Daphnia pulex.</title>
        <authorList>
            <person name="Colbourne J.K."/>
            <person name="Pfrender M.E."/>
            <person name="Gilbert D."/>
            <person name="Thomas W.K."/>
            <person name="Tucker A."/>
            <person name="Oakley T.H."/>
            <person name="Tokishita S."/>
            <person name="Aerts A."/>
            <person name="Arnold G.J."/>
            <person name="Basu M.K."/>
            <person name="Bauer D.J."/>
            <person name="Caceres C.E."/>
            <person name="Carmel L."/>
            <person name="Casola C."/>
            <person name="Choi J.H."/>
            <person name="Detter J.C."/>
            <person name="Dong Q."/>
            <person name="Dusheyko S."/>
            <person name="Eads B.D."/>
            <person name="Frohlich T."/>
            <person name="Geiler-Samerotte K.A."/>
            <person name="Gerlach D."/>
            <person name="Hatcher P."/>
            <person name="Jogdeo S."/>
            <person name="Krijgsveld J."/>
            <person name="Kriventseva E.V."/>
            <person name="Kultz D."/>
            <person name="Laforsch C."/>
            <person name="Lindquist E."/>
            <person name="Lopez J."/>
            <person name="Manak J.R."/>
            <person name="Muller J."/>
            <person name="Pangilinan J."/>
            <person name="Patwardhan R.P."/>
            <person name="Pitluck S."/>
            <person name="Pritham E.J."/>
            <person name="Rechtsteiner A."/>
            <person name="Rho M."/>
            <person name="Rogozin I.B."/>
            <person name="Sakarya O."/>
            <person name="Salamov A."/>
            <person name="Schaack S."/>
            <person name="Shapiro H."/>
            <person name="Shiga Y."/>
            <person name="Skalitzky C."/>
            <person name="Smith Z."/>
            <person name="Souvorov A."/>
            <person name="Sung W."/>
            <person name="Tang Z."/>
            <person name="Tsuchiya D."/>
            <person name="Tu H."/>
            <person name="Vos H."/>
            <person name="Wang M."/>
            <person name="Wolf Y.I."/>
            <person name="Yamagata H."/>
            <person name="Yamada T."/>
            <person name="Ye Y."/>
            <person name="Shaw J.R."/>
            <person name="Andrews J."/>
            <person name="Crease T.J."/>
            <person name="Tang H."/>
            <person name="Lucas S.M."/>
            <person name="Robertson H.M."/>
            <person name="Bork P."/>
            <person name="Koonin E.V."/>
            <person name="Zdobnov E.M."/>
            <person name="Grigoriev I.V."/>
            <person name="Lynch M."/>
            <person name="Boore J.L."/>
        </authorList>
    </citation>
    <scope>NUCLEOTIDE SEQUENCE [LARGE SCALE GENOMIC DNA]</scope>
</reference>
<evidence type="ECO:0000313" key="2">
    <source>
        <dbReference type="Proteomes" id="UP000000305"/>
    </source>
</evidence>
<name>E9HCM5_DAPPU</name>
<dbReference type="InterPro" id="IPR052740">
    <property type="entry name" value="CE4"/>
</dbReference>
<sequence>MFNYERFNKTRAPFGIYQHIYWLANSQDVLQGFLQFVDFLQSLDHVYFVPVSKGIEWIRNPLTLAQMTINDIFSCNPSSNNREPVPCPEPQVCYYPESVPGGEQNMGSEFFGVANPAEGIPGILFS</sequence>
<dbReference type="EMBL" id="GL732620">
    <property type="protein sequence ID" value="EFX70502.1"/>
    <property type="molecule type" value="Genomic_DNA"/>
</dbReference>